<gene>
    <name evidence="8 10" type="primary">tsaD</name>
    <name evidence="10" type="ORF">ML536_15585</name>
</gene>
<comment type="catalytic activity">
    <reaction evidence="7 8">
        <text>L-threonylcarbamoyladenylate + adenosine(37) in tRNA = N(6)-L-threonylcarbamoyladenosine(37) in tRNA + AMP + H(+)</text>
        <dbReference type="Rhea" id="RHEA:37059"/>
        <dbReference type="Rhea" id="RHEA-COMP:10162"/>
        <dbReference type="Rhea" id="RHEA-COMP:10163"/>
        <dbReference type="ChEBI" id="CHEBI:15378"/>
        <dbReference type="ChEBI" id="CHEBI:73682"/>
        <dbReference type="ChEBI" id="CHEBI:74411"/>
        <dbReference type="ChEBI" id="CHEBI:74418"/>
        <dbReference type="ChEBI" id="CHEBI:456215"/>
        <dbReference type="EC" id="2.3.1.234"/>
    </reaction>
</comment>
<comment type="subcellular location">
    <subcellularLocation>
        <location evidence="8">Cytoplasm</location>
    </subcellularLocation>
</comment>
<dbReference type="Proteomes" id="UP001156140">
    <property type="component" value="Unassembled WGS sequence"/>
</dbReference>
<comment type="caution">
    <text evidence="10">The sequence shown here is derived from an EMBL/GenBank/DDBJ whole genome shotgun (WGS) entry which is preliminary data.</text>
</comment>
<dbReference type="FunFam" id="3.30.420.40:FF:000012">
    <property type="entry name" value="tRNA N6-adenosine threonylcarbamoyltransferase"/>
    <property type="match status" value="1"/>
</dbReference>
<dbReference type="SUPFAM" id="SSF53067">
    <property type="entry name" value="Actin-like ATPase domain"/>
    <property type="match status" value="2"/>
</dbReference>
<dbReference type="PRINTS" id="PR00789">
    <property type="entry name" value="OSIALOPTASE"/>
</dbReference>
<sequence>MKAIDQIDVNGQATETILGIETSCDETAAAIVVRDADGTGRIVSNVVRSQLDEHAAFGGVVPELAARAHVAWLDHIIAQATAEAGIALKDVDAVAATAGPGLIGGVLVGLTTAKALAAALGKPLVAVNHLEAHALTARLTNGVAFPYLMLLVSGGHSQFVLVCGVGDYERWGTTIDDALGEAFDKVAKLLSLGHPGGPEVEKAALKGDSRRFRFPRPLLHENRLDFSFSGLKTAVRLAAESIAPITDQDAWDIAAGFQRAVTDIIGTRTRQALERFSMEFPGQQARIVVAGGVAANKAIGAALREVTQAAGAELVIPPPALCTDNGAMVAWAGAERLALGDTDRLDFVARPRWPLDSDDMGLHHGA</sequence>
<evidence type="ECO:0000313" key="11">
    <source>
        <dbReference type="Proteomes" id="UP001156140"/>
    </source>
</evidence>
<dbReference type="Gene3D" id="3.30.420.40">
    <property type="match status" value="2"/>
</dbReference>
<feature type="binding site" evidence="8">
    <location>
        <position position="184"/>
    </location>
    <ligand>
        <name>substrate</name>
    </ligand>
</feature>
<dbReference type="RefSeq" id="WP_281736476.1">
    <property type="nucleotide sequence ID" value="NZ_JAKETQ010000002.1"/>
</dbReference>
<dbReference type="PANTHER" id="PTHR11735">
    <property type="entry name" value="TRNA N6-ADENOSINE THREONYLCARBAMOYLTRANSFERASE"/>
    <property type="match status" value="1"/>
</dbReference>
<dbReference type="InterPro" id="IPR000905">
    <property type="entry name" value="Gcp-like_dom"/>
</dbReference>
<feature type="domain" description="Gcp-like" evidence="9">
    <location>
        <begin position="42"/>
        <end position="331"/>
    </location>
</feature>
<dbReference type="NCBIfam" id="TIGR00329">
    <property type="entry name" value="gcp_kae1"/>
    <property type="match status" value="1"/>
</dbReference>
<dbReference type="EC" id="2.3.1.234" evidence="8"/>
<name>A0AA41QQ31_9HYPH</name>
<dbReference type="FunFam" id="3.30.420.40:FF:000040">
    <property type="entry name" value="tRNA N6-adenosine threonylcarbamoyltransferase"/>
    <property type="match status" value="1"/>
</dbReference>
<evidence type="ECO:0000313" key="10">
    <source>
        <dbReference type="EMBL" id="MCI0128252.1"/>
    </source>
</evidence>
<dbReference type="GO" id="GO:0061711">
    <property type="term" value="F:tRNA N(6)-L-threonylcarbamoyladenine synthase activity"/>
    <property type="evidence" value="ECO:0007669"/>
    <property type="project" value="UniProtKB-EC"/>
</dbReference>
<evidence type="ECO:0000256" key="7">
    <source>
        <dbReference type="ARBA" id="ARBA00048117"/>
    </source>
</evidence>
<dbReference type="EMBL" id="JALAZD010000002">
    <property type="protein sequence ID" value="MCI0128252.1"/>
    <property type="molecule type" value="Genomic_DNA"/>
</dbReference>
<feature type="binding site" evidence="8">
    <location>
        <position position="133"/>
    </location>
    <ligand>
        <name>Fe cation</name>
        <dbReference type="ChEBI" id="CHEBI:24875"/>
    </ligand>
</feature>
<evidence type="ECO:0000256" key="3">
    <source>
        <dbReference type="ARBA" id="ARBA00022694"/>
    </source>
</evidence>
<evidence type="ECO:0000256" key="1">
    <source>
        <dbReference type="ARBA" id="ARBA00022490"/>
    </source>
</evidence>
<keyword evidence="11" id="KW-1185">Reference proteome</keyword>
<feature type="binding site" evidence="8">
    <location>
        <position position="129"/>
    </location>
    <ligand>
        <name>Fe cation</name>
        <dbReference type="ChEBI" id="CHEBI:24875"/>
    </ligand>
</feature>
<dbReference type="CDD" id="cd24133">
    <property type="entry name" value="ASKHA_NBD_TsaD_bac"/>
    <property type="match status" value="1"/>
</dbReference>
<evidence type="ECO:0000259" key="9">
    <source>
        <dbReference type="Pfam" id="PF00814"/>
    </source>
</evidence>
<dbReference type="Pfam" id="PF00814">
    <property type="entry name" value="TsaD"/>
    <property type="match status" value="1"/>
</dbReference>
<organism evidence="10 11">
    <name type="scientific">Paradevosia shaoguanensis</name>
    <dbReference type="NCBI Taxonomy" id="1335043"/>
    <lineage>
        <taxon>Bacteria</taxon>
        <taxon>Pseudomonadati</taxon>
        <taxon>Pseudomonadota</taxon>
        <taxon>Alphaproteobacteria</taxon>
        <taxon>Hyphomicrobiales</taxon>
        <taxon>Devosiaceae</taxon>
        <taxon>Paradevosia</taxon>
    </lineage>
</organism>
<keyword evidence="2 8" id="KW-0808">Transferase</keyword>
<dbReference type="InterPro" id="IPR017861">
    <property type="entry name" value="KAE1/TsaD"/>
</dbReference>
<dbReference type="GO" id="GO:0005506">
    <property type="term" value="F:iron ion binding"/>
    <property type="evidence" value="ECO:0007669"/>
    <property type="project" value="UniProtKB-UniRule"/>
</dbReference>
<dbReference type="PANTHER" id="PTHR11735:SF6">
    <property type="entry name" value="TRNA N6-ADENOSINE THREONYLCARBAMOYLTRANSFERASE, MITOCHONDRIAL"/>
    <property type="match status" value="1"/>
</dbReference>
<keyword evidence="4 8" id="KW-0479">Metal-binding</keyword>
<keyword evidence="3 8" id="KW-0819">tRNA processing</keyword>
<evidence type="ECO:0000256" key="5">
    <source>
        <dbReference type="ARBA" id="ARBA00023004"/>
    </source>
</evidence>
<evidence type="ECO:0000256" key="4">
    <source>
        <dbReference type="ARBA" id="ARBA00022723"/>
    </source>
</evidence>
<dbReference type="InterPro" id="IPR022450">
    <property type="entry name" value="TsaD"/>
</dbReference>
<comment type="function">
    <text evidence="8">Required for the formation of a threonylcarbamoyl group on adenosine at position 37 (t(6)A37) in tRNAs that read codons beginning with adenine. Is involved in the transfer of the threonylcarbamoyl moiety of threonylcarbamoyl-AMP (TC-AMP) to the N6 group of A37, together with TsaE and TsaB. TsaD likely plays a direct catalytic role in this reaction.</text>
</comment>
<keyword evidence="6 8" id="KW-0012">Acyltransferase</keyword>
<feature type="binding site" evidence="8">
    <location>
        <position position="324"/>
    </location>
    <ligand>
        <name>Fe cation</name>
        <dbReference type="ChEBI" id="CHEBI:24875"/>
    </ligand>
</feature>
<comment type="similarity">
    <text evidence="8">Belongs to the KAE1 / TsaD family.</text>
</comment>
<proteinExistence type="inferred from homology"/>
<dbReference type="GO" id="GO:0005737">
    <property type="term" value="C:cytoplasm"/>
    <property type="evidence" value="ECO:0007669"/>
    <property type="project" value="UniProtKB-SubCell"/>
</dbReference>
<dbReference type="GO" id="GO:0002949">
    <property type="term" value="P:tRNA threonylcarbamoyladenosine modification"/>
    <property type="evidence" value="ECO:0007669"/>
    <property type="project" value="UniProtKB-UniRule"/>
</dbReference>
<dbReference type="HAMAP" id="MF_01445">
    <property type="entry name" value="TsaD"/>
    <property type="match status" value="1"/>
</dbReference>
<dbReference type="InterPro" id="IPR017860">
    <property type="entry name" value="Peptidase_M22_CS"/>
</dbReference>
<reference evidence="10" key="1">
    <citation type="submission" date="2022-03" db="EMBL/GenBank/DDBJ databases">
        <title>The complete genome sequence of a Methyloterrigena soli.</title>
        <authorList>
            <person name="Zi Z."/>
        </authorList>
    </citation>
    <scope>NUCLEOTIDE SEQUENCE</scope>
    <source>
        <strain evidence="10">M48</strain>
    </source>
</reference>
<keyword evidence="5 8" id="KW-0408">Iron</keyword>
<evidence type="ECO:0000256" key="2">
    <source>
        <dbReference type="ARBA" id="ARBA00022679"/>
    </source>
</evidence>
<comment type="cofactor">
    <cofactor evidence="8">
        <name>Fe(2+)</name>
        <dbReference type="ChEBI" id="CHEBI:29033"/>
    </cofactor>
    <text evidence="8">Binds 1 Fe(2+) ion per subunit.</text>
</comment>
<evidence type="ECO:0000256" key="6">
    <source>
        <dbReference type="ARBA" id="ARBA00023315"/>
    </source>
</evidence>
<feature type="binding site" evidence="8">
    <location>
        <position position="296"/>
    </location>
    <ligand>
        <name>substrate</name>
    </ligand>
</feature>
<dbReference type="PROSITE" id="PS01016">
    <property type="entry name" value="GLYCOPROTEASE"/>
    <property type="match status" value="1"/>
</dbReference>
<feature type="binding site" evidence="8">
    <location>
        <position position="197"/>
    </location>
    <ligand>
        <name>substrate</name>
    </ligand>
</feature>
<protein>
    <recommendedName>
        <fullName evidence="8">tRNA N6-adenosine threonylcarbamoyltransferase</fullName>
        <ecNumber evidence="8">2.3.1.234</ecNumber>
    </recommendedName>
    <alternativeName>
        <fullName evidence="8">N6-L-threonylcarbamoyladenine synthase</fullName>
        <shortName evidence="8">t(6)A synthase</shortName>
    </alternativeName>
    <alternativeName>
        <fullName evidence="8">t(6)A37 threonylcarbamoyladenosine biosynthesis protein TsaD</fullName>
    </alternativeName>
    <alternativeName>
        <fullName evidence="8">tRNA threonylcarbamoyladenosine biosynthesis protein TsaD</fullName>
    </alternativeName>
</protein>
<evidence type="ECO:0000256" key="8">
    <source>
        <dbReference type="HAMAP-Rule" id="MF_01445"/>
    </source>
</evidence>
<dbReference type="NCBIfam" id="TIGR03723">
    <property type="entry name" value="T6A_TsaD_YgjD"/>
    <property type="match status" value="1"/>
</dbReference>
<dbReference type="InterPro" id="IPR043129">
    <property type="entry name" value="ATPase_NBD"/>
</dbReference>
<feature type="binding site" evidence="8">
    <location>
        <position position="201"/>
    </location>
    <ligand>
        <name>substrate</name>
    </ligand>
</feature>
<feature type="binding site" evidence="8">
    <location>
        <begin position="151"/>
        <end position="155"/>
    </location>
    <ligand>
        <name>substrate</name>
    </ligand>
</feature>
<keyword evidence="1 8" id="KW-0963">Cytoplasm</keyword>
<dbReference type="AlphaFoldDB" id="A0AA41QQ31"/>
<accession>A0AA41QQ31</accession>